<dbReference type="RefSeq" id="WP_228855259.1">
    <property type="nucleotide sequence ID" value="NZ_AP024086.1"/>
</dbReference>
<dbReference type="PANTHER" id="PTHR30302">
    <property type="entry name" value="HYDROGENASE 1 MATURATION PROTEASE"/>
    <property type="match status" value="1"/>
</dbReference>
<evidence type="ECO:0000256" key="1">
    <source>
        <dbReference type="ARBA" id="ARBA00022670"/>
    </source>
</evidence>
<organism evidence="3 4">
    <name type="scientific">Desulfomarina profundi</name>
    <dbReference type="NCBI Taxonomy" id="2772557"/>
    <lineage>
        <taxon>Bacteria</taxon>
        <taxon>Pseudomonadati</taxon>
        <taxon>Thermodesulfobacteriota</taxon>
        <taxon>Desulfobulbia</taxon>
        <taxon>Desulfobulbales</taxon>
        <taxon>Desulfobulbaceae</taxon>
        <taxon>Desulfomarina</taxon>
    </lineage>
</organism>
<dbReference type="PANTHER" id="PTHR30302:SF1">
    <property type="entry name" value="HYDROGENASE 2 MATURATION PROTEASE"/>
    <property type="match status" value="1"/>
</dbReference>
<dbReference type="EMBL" id="AP024086">
    <property type="protein sequence ID" value="BCL62956.1"/>
    <property type="molecule type" value="Genomic_DNA"/>
</dbReference>
<dbReference type="NCBIfam" id="TIGR00072">
    <property type="entry name" value="hydrog_prot"/>
    <property type="match status" value="1"/>
</dbReference>
<keyword evidence="2" id="KW-0378">Hydrolase</keyword>
<evidence type="ECO:0000313" key="3">
    <source>
        <dbReference type="EMBL" id="BCL62956.1"/>
    </source>
</evidence>
<keyword evidence="4" id="KW-1185">Reference proteome</keyword>
<protein>
    <submittedName>
        <fullName evidence="3">Membrane protein</fullName>
    </submittedName>
</protein>
<accession>A0A8D5FLV8</accession>
<evidence type="ECO:0000256" key="2">
    <source>
        <dbReference type="ARBA" id="ARBA00022801"/>
    </source>
</evidence>
<evidence type="ECO:0000313" key="4">
    <source>
        <dbReference type="Proteomes" id="UP000826725"/>
    </source>
</evidence>
<reference evidence="3" key="1">
    <citation type="submission" date="2020-09" db="EMBL/GenBank/DDBJ databases">
        <title>Desulfogranum mesoprofundum gen. nov., sp. nov., a novel mesophilic, sulfate-reducing chemolithoautotroph isolated from a deep-sea hydrothermal vent chimney in the Suiyo Seamount.</title>
        <authorList>
            <person name="Hashimoto Y."/>
            <person name="Nakagawa S."/>
        </authorList>
    </citation>
    <scope>NUCLEOTIDE SEQUENCE</scope>
    <source>
        <strain evidence="3">KT2</strain>
    </source>
</reference>
<dbReference type="Proteomes" id="UP000826725">
    <property type="component" value="Chromosome"/>
</dbReference>
<dbReference type="KEGG" id="dbk:DGMP_36490"/>
<dbReference type="AlphaFoldDB" id="A0A8D5FLV8"/>
<gene>
    <name evidence="3" type="primary">hybP</name>
    <name evidence="3" type="ORF">DGMP_36490</name>
</gene>
<dbReference type="Pfam" id="PF01750">
    <property type="entry name" value="HycI"/>
    <property type="match status" value="1"/>
</dbReference>
<proteinExistence type="predicted"/>
<dbReference type="InterPro" id="IPR000671">
    <property type="entry name" value="Peptidase_A31"/>
</dbReference>
<dbReference type="GO" id="GO:0008047">
    <property type="term" value="F:enzyme activator activity"/>
    <property type="evidence" value="ECO:0007669"/>
    <property type="project" value="InterPro"/>
</dbReference>
<sequence>MTTPQKKKIGIAGIGNYILRDEGFGVHVVHYLQENYEFPDNVDIQDIGTAGIYMAPFLEECDPVFVIDVVDIEGEPGSFHFFTLDDVRAGSFQMRMSPHQLGLLEILEVAKLRGAAPKEIEFYTVIPLELTESIELSEIVNAQKTAVAELILNRLTDLGITVSRK</sequence>
<name>A0A8D5FLV8_9BACT</name>
<keyword evidence="1" id="KW-0645">Protease</keyword>
<dbReference type="GO" id="GO:0016485">
    <property type="term" value="P:protein processing"/>
    <property type="evidence" value="ECO:0007669"/>
    <property type="project" value="TreeGrafter"/>
</dbReference>
<dbReference type="CDD" id="cd06062">
    <property type="entry name" value="H2MP_MemB-H2up"/>
    <property type="match status" value="1"/>
</dbReference>
<dbReference type="GO" id="GO:0004175">
    <property type="term" value="F:endopeptidase activity"/>
    <property type="evidence" value="ECO:0007669"/>
    <property type="project" value="TreeGrafter"/>
</dbReference>